<dbReference type="CDD" id="cd09076">
    <property type="entry name" value="L1-EN"/>
    <property type="match status" value="1"/>
</dbReference>
<evidence type="ECO:0008006" key="3">
    <source>
        <dbReference type="Google" id="ProtNLM"/>
    </source>
</evidence>
<evidence type="ECO:0000313" key="1">
    <source>
        <dbReference type="EMBL" id="KAJ7324558.1"/>
    </source>
</evidence>
<protein>
    <recommendedName>
        <fullName evidence="3">Endonuclease/exonuclease/phosphatase domain-containing protein</fullName>
    </recommendedName>
</protein>
<proteinExistence type="predicted"/>
<dbReference type="Proteomes" id="UP001142489">
    <property type="component" value="Unassembled WGS sequence"/>
</dbReference>
<dbReference type="InterPro" id="IPR027124">
    <property type="entry name" value="Swc5/CFDP1/2"/>
</dbReference>
<keyword evidence="2" id="KW-1185">Reference proteome</keyword>
<gene>
    <name evidence="1" type="ORF">JRQ81_017578</name>
</gene>
<comment type="caution">
    <text evidence="1">The sequence shown here is derived from an EMBL/GenBank/DDBJ whole genome shotgun (WGS) entry which is preliminary data.</text>
</comment>
<dbReference type="PANTHER" id="PTHR23227">
    <property type="entry name" value="BUCENTAUR RELATED"/>
    <property type="match status" value="1"/>
</dbReference>
<dbReference type="EMBL" id="JAPFRF010000008">
    <property type="protein sequence ID" value="KAJ7324558.1"/>
    <property type="molecule type" value="Genomic_DNA"/>
</dbReference>
<dbReference type="PANTHER" id="PTHR23227:SF84">
    <property type="entry name" value="ENDONUCLEASE_EXONUCLEASE_PHOSPHATASE DOMAIN-CONTAINING PROTEIN"/>
    <property type="match status" value="1"/>
</dbReference>
<evidence type="ECO:0000313" key="2">
    <source>
        <dbReference type="Proteomes" id="UP001142489"/>
    </source>
</evidence>
<dbReference type="SUPFAM" id="SSF56219">
    <property type="entry name" value="DNase I-like"/>
    <property type="match status" value="1"/>
</dbReference>
<dbReference type="InterPro" id="IPR036691">
    <property type="entry name" value="Endo/exonu/phosph_ase_sf"/>
</dbReference>
<dbReference type="OrthoDB" id="413900at2759"/>
<name>A0A9Q0XR78_9SAUR</name>
<organism evidence="1 2">
    <name type="scientific">Phrynocephalus forsythii</name>
    <dbReference type="NCBI Taxonomy" id="171643"/>
    <lineage>
        <taxon>Eukaryota</taxon>
        <taxon>Metazoa</taxon>
        <taxon>Chordata</taxon>
        <taxon>Craniata</taxon>
        <taxon>Vertebrata</taxon>
        <taxon>Euteleostomi</taxon>
        <taxon>Lepidosauria</taxon>
        <taxon>Squamata</taxon>
        <taxon>Bifurcata</taxon>
        <taxon>Unidentata</taxon>
        <taxon>Episquamata</taxon>
        <taxon>Toxicofera</taxon>
        <taxon>Iguania</taxon>
        <taxon>Acrodonta</taxon>
        <taxon>Agamidae</taxon>
        <taxon>Agaminae</taxon>
        <taxon>Phrynocephalus</taxon>
    </lineage>
</organism>
<accession>A0A9Q0XR78</accession>
<sequence>MNPGCSDYLQEMDTIRKTAVIDRELCRLWMDIVTLQETWLPDSGSVKERNFMFFWQGKPSNETRECGVGFAVRNTLIGLIIPPAVGSERILSMQLHSTAGLVTLISAYAPTLSSPAELKDKFYDDLAATIKKIPVKRPIAILSDFNARVGADYNSWPTCLGRFGIGKMNENGQRLLEFCCYYGLFVSNTFFNTKPQHKVSWRHPRSKHWHQLNLILQSKTENKEIAPPEEGKKIKN</sequence>
<reference evidence="1" key="1">
    <citation type="journal article" date="2023" name="DNA Res.">
        <title>Chromosome-level genome assembly of Phrynocephalus forsythii using third-generation DNA sequencing and Hi-C analysis.</title>
        <authorList>
            <person name="Qi Y."/>
            <person name="Zhao W."/>
            <person name="Zhao Y."/>
            <person name="Niu C."/>
            <person name="Cao S."/>
            <person name="Zhang Y."/>
        </authorList>
    </citation>
    <scope>NUCLEOTIDE SEQUENCE</scope>
    <source>
        <tissue evidence="1">Muscle</tissue>
    </source>
</reference>
<dbReference type="Gene3D" id="3.60.10.10">
    <property type="entry name" value="Endonuclease/exonuclease/phosphatase"/>
    <property type="match status" value="1"/>
</dbReference>
<dbReference type="AlphaFoldDB" id="A0A9Q0XR78"/>